<feature type="transmembrane region" description="Helical" evidence="6">
    <location>
        <begin position="433"/>
        <end position="454"/>
    </location>
</feature>
<reference evidence="7" key="1">
    <citation type="submission" date="2022-04" db="EMBL/GenBank/DDBJ databases">
        <title>Flavobacterium pygoscelis sp. nov. isolated from Chinstrap chick (Pygoscelis antarcticus).</title>
        <authorList>
            <person name="Irgang R."/>
            <person name="Poblete-Morales M."/>
            <person name="Avendano-Herrera R."/>
        </authorList>
    </citation>
    <scope>NUCLEOTIDE SEQUENCE</scope>
    <source>
        <strain evidence="7">I-SCBP12n</strain>
    </source>
</reference>
<protein>
    <submittedName>
        <fullName evidence="7">Oligosaccharide flippase family protein</fullName>
    </submittedName>
</protein>
<comment type="caution">
    <text evidence="7">The sequence shown here is derived from an EMBL/GenBank/DDBJ whole genome shotgun (WGS) entry which is preliminary data.</text>
</comment>
<dbReference type="InterPro" id="IPR050833">
    <property type="entry name" value="Poly_Biosynth_Transport"/>
</dbReference>
<gene>
    <name evidence="7" type="ORF">MW871_05710</name>
</gene>
<comment type="subcellular location">
    <subcellularLocation>
        <location evidence="1">Cell membrane</location>
        <topology evidence="1">Multi-pass membrane protein</topology>
    </subcellularLocation>
</comment>
<evidence type="ECO:0000313" key="8">
    <source>
        <dbReference type="Proteomes" id="UP001139260"/>
    </source>
</evidence>
<dbReference type="PANTHER" id="PTHR30250">
    <property type="entry name" value="PST FAMILY PREDICTED COLANIC ACID TRANSPORTER"/>
    <property type="match status" value="1"/>
</dbReference>
<feature type="transmembrane region" description="Helical" evidence="6">
    <location>
        <begin position="27"/>
        <end position="52"/>
    </location>
</feature>
<evidence type="ECO:0000256" key="6">
    <source>
        <dbReference type="SAM" id="Phobius"/>
    </source>
</evidence>
<keyword evidence="8" id="KW-1185">Reference proteome</keyword>
<evidence type="ECO:0000256" key="1">
    <source>
        <dbReference type="ARBA" id="ARBA00004651"/>
    </source>
</evidence>
<feature type="transmembrane region" description="Helical" evidence="6">
    <location>
        <begin position="460"/>
        <end position="478"/>
    </location>
</feature>
<feature type="transmembrane region" description="Helical" evidence="6">
    <location>
        <begin position="185"/>
        <end position="204"/>
    </location>
</feature>
<feature type="transmembrane region" description="Helical" evidence="6">
    <location>
        <begin position="260"/>
        <end position="288"/>
    </location>
</feature>
<evidence type="ECO:0000256" key="2">
    <source>
        <dbReference type="ARBA" id="ARBA00022475"/>
    </source>
</evidence>
<feature type="transmembrane region" description="Helical" evidence="6">
    <location>
        <begin position="400"/>
        <end position="421"/>
    </location>
</feature>
<feature type="transmembrane region" description="Helical" evidence="6">
    <location>
        <begin position="129"/>
        <end position="148"/>
    </location>
</feature>
<evidence type="ECO:0000256" key="5">
    <source>
        <dbReference type="ARBA" id="ARBA00023136"/>
    </source>
</evidence>
<keyword evidence="2" id="KW-1003">Cell membrane</keyword>
<dbReference type="PANTHER" id="PTHR30250:SF11">
    <property type="entry name" value="O-ANTIGEN TRANSPORTER-RELATED"/>
    <property type="match status" value="1"/>
</dbReference>
<feature type="transmembrane region" description="Helical" evidence="6">
    <location>
        <begin position="97"/>
        <end position="117"/>
    </location>
</feature>
<dbReference type="EMBL" id="JALNUB010000003">
    <property type="protein sequence ID" value="MCK8141385.1"/>
    <property type="molecule type" value="Genomic_DNA"/>
</dbReference>
<evidence type="ECO:0000313" key="7">
    <source>
        <dbReference type="EMBL" id="MCK8141385.1"/>
    </source>
</evidence>
<dbReference type="RefSeq" id="WP_248427903.1">
    <property type="nucleotide sequence ID" value="NZ_JALNUB010000003.1"/>
</dbReference>
<dbReference type="GO" id="GO:0005886">
    <property type="term" value="C:plasma membrane"/>
    <property type="evidence" value="ECO:0007669"/>
    <property type="project" value="UniProtKB-SubCell"/>
</dbReference>
<name>A0A9X2BMU7_9FLAO</name>
<dbReference type="AlphaFoldDB" id="A0A9X2BMU7"/>
<accession>A0A9X2BMU7</accession>
<keyword evidence="3 6" id="KW-0812">Transmembrane</keyword>
<organism evidence="7 8">
    <name type="scientific">Flavobacterium pygoscelis</name>
    <dbReference type="NCBI Taxonomy" id="2893176"/>
    <lineage>
        <taxon>Bacteria</taxon>
        <taxon>Pseudomonadati</taxon>
        <taxon>Bacteroidota</taxon>
        <taxon>Flavobacteriia</taxon>
        <taxon>Flavobacteriales</taxon>
        <taxon>Flavobacteriaceae</taxon>
        <taxon>Flavobacterium</taxon>
    </lineage>
</organism>
<feature type="transmembrane region" description="Helical" evidence="6">
    <location>
        <begin position="309"/>
        <end position="327"/>
    </location>
</feature>
<dbReference type="Proteomes" id="UP001139260">
    <property type="component" value="Unassembled WGS sequence"/>
</dbReference>
<feature type="transmembrane region" description="Helical" evidence="6">
    <location>
        <begin position="339"/>
        <end position="367"/>
    </location>
</feature>
<feature type="transmembrane region" description="Helical" evidence="6">
    <location>
        <begin position="227"/>
        <end position="248"/>
    </location>
</feature>
<dbReference type="Pfam" id="PF13440">
    <property type="entry name" value="Polysacc_synt_3"/>
    <property type="match status" value="1"/>
</dbReference>
<sequence length="495" mass="56071">MEIERKESQKTILKATGVFGFSQVLKILVGLVGSKFVALFLGITGVGIIGLLQNMMSIITAVTGFGISISGVRMVSLSHSKNDIEEFSRTVVVLKRAAIVTGFFGFLVTFVLANNLSIWTFGSEAYANWFYVLSFNLIFSSLAVHKMVLLQGTRSIKKIAFSSVVYSVVLTLITIPIYYLFRLDGIVAVLLLSAILNYLVNWFFSRKIKVIPVQVSIKETISRGKEMIQLGFLLSVNVIFGQITAYLLKLHFNFQHVSEPILGLYVAASTILITYVGLIFNAMCTDFYPRLTIVQKDNAKVKDLVNDQIEVGLLLITPLILVFYLLAPFVIRILYSRDFIAVVLILKLALLAIIIKAIMWPLAFIILAKGEKKLYFIQELLSDTMNIGFTILFYNYLGLVGIGLALLLNYILYGLYVYYIVKKKFEFNFRKNTFIIICKSIILGVVASIVVFWIDYPNACWILIILCFYSFYLSYIEFDKRIDIKSYLANFRSKF</sequence>
<proteinExistence type="predicted"/>
<keyword evidence="5 6" id="KW-0472">Membrane</keyword>
<keyword evidence="4 6" id="KW-1133">Transmembrane helix</keyword>
<feature type="transmembrane region" description="Helical" evidence="6">
    <location>
        <begin position="374"/>
        <end position="394"/>
    </location>
</feature>
<feature type="transmembrane region" description="Helical" evidence="6">
    <location>
        <begin position="160"/>
        <end position="179"/>
    </location>
</feature>
<evidence type="ECO:0000256" key="4">
    <source>
        <dbReference type="ARBA" id="ARBA00022989"/>
    </source>
</evidence>
<evidence type="ECO:0000256" key="3">
    <source>
        <dbReference type="ARBA" id="ARBA00022692"/>
    </source>
</evidence>
<feature type="transmembrane region" description="Helical" evidence="6">
    <location>
        <begin position="58"/>
        <end position="76"/>
    </location>
</feature>